<dbReference type="eggNOG" id="COG4876">
    <property type="taxonomic scope" value="Bacteria"/>
</dbReference>
<organism evidence="1 2">
    <name type="scientific">Fibrella aestuarina BUZ 2</name>
    <dbReference type="NCBI Taxonomy" id="1166018"/>
    <lineage>
        <taxon>Bacteria</taxon>
        <taxon>Pseudomonadati</taxon>
        <taxon>Bacteroidota</taxon>
        <taxon>Cytophagia</taxon>
        <taxon>Cytophagales</taxon>
        <taxon>Spirosomataceae</taxon>
        <taxon>Fibrella</taxon>
    </lineage>
</organism>
<protein>
    <submittedName>
        <fullName evidence="1">Uncharacterized protein</fullName>
    </submittedName>
</protein>
<dbReference type="KEGG" id="fae:FAES_3005"/>
<dbReference type="OrthoDB" id="8858565at2"/>
<keyword evidence="2" id="KW-1185">Reference proteome</keyword>
<dbReference type="AlphaFoldDB" id="I0KA61"/>
<dbReference type="Proteomes" id="UP000011058">
    <property type="component" value="Chromosome"/>
</dbReference>
<sequence>MRLMNWTPTHFPAPMRSLSPSTRAKAIEIANALMARENMDRQEAIQLSIIEARRQAKAQLAPEVSMLSSTFSLQQA</sequence>
<proteinExistence type="predicted"/>
<name>I0KA61_9BACT</name>
<dbReference type="HOGENOM" id="CLU_2649137_0_0_10"/>
<gene>
    <name evidence="1" type="ORF">FAES_3005</name>
</gene>
<evidence type="ECO:0000313" key="1">
    <source>
        <dbReference type="EMBL" id="CCH01014.1"/>
    </source>
</evidence>
<reference evidence="1 2" key="1">
    <citation type="journal article" date="2012" name="J. Bacteriol.">
        <title>Genome Sequence of Fibrella aestuarina BUZ 2T, a Filamentous Marine Bacterium.</title>
        <authorList>
            <person name="Filippini M."/>
            <person name="Qi W."/>
            <person name="Blom J."/>
            <person name="Goesmann A."/>
            <person name="Smits T.H."/>
            <person name="Bagheri H.C."/>
        </authorList>
    </citation>
    <scope>NUCLEOTIDE SEQUENCE [LARGE SCALE GENOMIC DNA]</scope>
    <source>
        <strain evidence="2">BUZ 2T</strain>
    </source>
</reference>
<evidence type="ECO:0000313" key="2">
    <source>
        <dbReference type="Proteomes" id="UP000011058"/>
    </source>
</evidence>
<dbReference type="EMBL" id="HE796683">
    <property type="protein sequence ID" value="CCH01014.1"/>
    <property type="molecule type" value="Genomic_DNA"/>
</dbReference>
<dbReference type="STRING" id="1166018.FAES_3005"/>
<dbReference type="RefSeq" id="WP_015332113.1">
    <property type="nucleotide sequence ID" value="NC_020054.1"/>
</dbReference>
<accession>I0KA61</accession>